<evidence type="ECO:0000313" key="15">
    <source>
        <dbReference type="EMBL" id="MCL9770753.1"/>
    </source>
</evidence>
<reference evidence="15 16" key="1">
    <citation type="submission" date="2022-05" db="EMBL/GenBank/DDBJ databases">
        <title>Flavobacterium sp., isolated from activated sludge.</title>
        <authorList>
            <person name="Ran Q."/>
        </authorList>
    </citation>
    <scope>NUCLEOTIDE SEQUENCE [LARGE SCALE GENOMIC DNA]</scope>
    <source>
        <strain evidence="15 16">HXWNR69</strain>
    </source>
</reference>
<name>A0ABT0TIH6_9FLAO</name>
<dbReference type="Gene3D" id="2.40.170.20">
    <property type="entry name" value="TonB-dependent receptor, beta-barrel domain"/>
    <property type="match status" value="1"/>
</dbReference>
<evidence type="ECO:0000256" key="7">
    <source>
        <dbReference type="ARBA" id="ARBA00023136"/>
    </source>
</evidence>
<sequence>MKSKIFGILALMLVLYGQIAFAQTRTVSGKVSDSNGEPLVGVAVLVKGTSSGTQTDFEGNYSIKASNSQILVFKFLGMKTQEITASSTTLNVKMTDDTKELSEVVVTALGIKREKKALGYATQQVKGDDVSDTPTSNFVESLSGEVAGLDISSSGTMGGSANIIVRGYSSLYGNNQALIVIDGTPVNNETYNSSDQRTGRGGYDYGNAASDINPDDIESLTVLKGAAATALYGSRASNGAIIITTKKGKKGTGIGVTFNSSLTIGTVDKKTLPKYQDKYGAGYGPYYDDPTGYFSYFDFSGDGNDDLVVPFTEDASYGAPFDPNLLVYQWTSIFPQLPGYRIATPWVAGANNPNSIFEKALTNTNSVSFGKSDDKNSFRLGFTNKKQTGVMPNSEILRNTLTFSGSTKLNEKLKASIDFTYTDNRAKGRNGTGYDSRNPMQAFRQWWQTNVDLKQQKDAFFNTGQNITWNVNSVDDLSPIYTDNVYWTLYKNYQNDKRSRFTGNTSLTYEVNKWFNVLGRFAFDSYSETREERIEVGSADPSRYYVNNRTVSEINYDLMGNFNFDITSDLNFDGLVGINLRVNKLNSLGISTNGGIVTPGLFTLANTLNPITPDNIAKVDYTKKVDGIFAKAGLGYKGTYYLDATIRRDRSSTLPKNNNSYVYPSISSSVIFSNLVDFDWLNFGKLRINYAEVGSDTDPYNVFNTYDINSGFGGNASGSNPSVFNNANLKPEKSKDIETGLEFQLFNNRLGLDLSYYNRKTVNLITPLDVSTATGSSNLWLNAGDIENKGIEMVLSGAPIKTDNFSWDIKVNYAQNRSEVTRLAEGTEFIRLANAQGGISLGAQLGEPFGVIRGSDYVYHENGQPIIYTSTDAPSPSWIGKYARTSTNDKVIGNINPDWTGGIKNIFRYKNVNLSFLIDVQKGGDVFSLDTWYGYATGLYDFTAGTNHLGNPVRNTIANGGGLLLPGVNADGTPNTTVGDASQYTNGWGYARTPNAAHVYDASFVKLRELTLGFNFPEKIYSKLNLNNLSLSLVGRNLWIIHKNTPYSDPEAGLSAGNVQGNQSGVYPAVKEIGFSLKFEF</sequence>
<evidence type="ECO:0000259" key="13">
    <source>
        <dbReference type="Pfam" id="PF00593"/>
    </source>
</evidence>
<dbReference type="InterPro" id="IPR008969">
    <property type="entry name" value="CarboxyPept-like_regulatory"/>
</dbReference>
<dbReference type="Gene3D" id="2.60.40.1120">
    <property type="entry name" value="Carboxypeptidase-like, regulatory domain"/>
    <property type="match status" value="1"/>
</dbReference>
<dbReference type="InterPro" id="IPR036942">
    <property type="entry name" value="Beta-barrel_TonB_sf"/>
</dbReference>
<keyword evidence="9 10" id="KW-0998">Cell outer membrane</keyword>
<dbReference type="Gene3D" id="2.170.130.10">
    <property type="entry name" value="TonB-dependent receptor, plug domain"/>
    <property type="match status" value="1"/>
</dbReference>
<dbReference type="InterPro" id="IPR023996">
    <property type="entry name" value="TonB-dep_OMP_SusC/RagA"/>
</dbReference>
<comment type="caution">
    <text evidence="15">The sequence shown here is derived from an EMBL/GenBank/DDBJ whole genome shotgun (WGS) entry which is preliminary data.</text>
</comment>
<dbReference type="PANTHER" id="PTHR30069:SF29">
    <property type="entry name" value="HEMOGLOBIN AND HEMOGLOBIN-HAPTOGLOBIN-BINDING PROTEIN 1-RELATED"/>
    <property type="match status" value="1"/>
</dbReference>
<dbReference type="RefSeq" id="WP_250582371.1">
    <property type="nucleotide sequence ID" value="NZ_JAMLJN010000008.1"/>
</dbReference>
<evidence type="ECO:0000256" key="9">
    <source>
        <dbReference type="ARBA" id="ARBA00023237"/>
    </source>
</evidence>
<dbReference type="InterPro" id="IPR023997">
    <property type="entry name" value="TonB-dep_OMP_SusC/RagA_CS"/>
</dbReference>
<evidence type="ECO:0000259" key="14">
    <source>
        <dbReference type="Pfam" id="PF07715"/>
    </source>
</evidence>
<feature type="domain" description="TonB-dependent receptor plug" evidence="14">
    <location>
        <begin position="116"/>
        <end position="240"/>
    </location>
</feature>
<evidence type="ECO:0000256" key="5">
    <source>
        <dbReference type="ARBA" id="ARBA00022729"/>
    </source>
</evidence>
<evidence type="ECO:0000313" key="16">
    <source>
        <dbReference type="Proteomes" id="UP001203342"/>
    </source>
</evidence>
<feature type="chain" id="PRO_5046820352" evidence="12">
    <location>
        <begin position="23"/>
        <end position="1081"/>
    </location>
</feature>
<evidence type="ECO:0000256" key="1">
    <source>
        <dbReference type="ARBA" id="ARBA00004571"/>
    </source>
</evidence>
<dbReference type="Pfam" id="PF07715">
    <property type="entry name" value="Plug"/>
    <property type="match status" value="1"/>
</dbReference>
<accession>A0ABT0TIH6</accession>
<evidence type="ECO:0000256" key="8">
    <source>
        <dbReference type="ARBA" id="ARBA00023170"/>
    </source>
</evidence>
<dbReference type="Pfam" id="PF00593">
    <property type="entry name" value="TonB_dep_Rec_b-barrel"/>
    <property type="match status" value="1"/>
</dbReference>
<dbReference type="InterPro" id="IPR037066">
    <property type="entry name" value="Plug_dom_sf"/>
</dbReference>
<evidence type="ECO:0000256" key="11">
    <source>
        <dbReference type="RuleBase" id="RU003357"/>
    </source>
</evidence>
<gene>
    <name evidence="15" type="ORF">NAT47_10010</name>
</gene>
<organism evidence="15 16">
    <name type="scientific">Flavobacterium fragile</name>
    <dbReference type="NCBI Taxonomy" id="2949085"/>
    <lineage>
        <taxon>Bacteria</taxon>
        <taxon>Pseudomonadati</taxon>
        <taxon>Bacteroidota</taxon>
        <taxon>Flavobacteriia</taxon>
        <taxon>Flavobacteriales</taxon>
        <taxon>Flavobacteriaceae</taxon>
        <taxon>Flavobacterium</taxon>
    </lineage>
</organism>
<comment type="similarity">
    <text evidence="10 11">Belongs to the TonB-dependent receptor family.</text>
</comment>
<evidence type="ECO:0000256" key="6">
    <source>
        <dbReference type="ARBA" id="ARBA00023077"/>
    </source>
</evidence>
<dbReference type="InterPro" id="IPR012910">
    <property type="entry name" value="Plug_dom"/>
</dbReference>
<dbReference type="InterPro" id="IPR000531">
    <property type="entry name" value="Beta-barrel_TonB"/>
</dbReference>
<comment type="subcellular location">
    <subcellularLocation>
        <location evidence="1 10">Cell outer membrane</location>
        <topology evidence="1 10">Multi-pass membrane protein</topology>
    </subcellularLocation>
</comment>
<dbReference type="PANTHER" id="PTHR30069">
    <property type="entry name" value="TONB-DEPENDENT OUTER MEMBRANE RECEPTOR"/>
    <property type="match status" value="1"/>
</dbReference>
<evidence type="ECO:0000256" key="4">
    <source>
        <dbReference type="ARBA" id="ARBA00022692"/>
    </source>
</evidence>
<keyword evidence="7 10" id="KW-0472">Membrane</keyword>
<keyword evidence="3 10" id="KW-1134">Transmembrane beta strand</keyword>
<proteinExistence type="inferred from homology"/>
<dbReference type="SUPFAM" id="SSF49464">
    <property type="entry name" value="Carboxypeptidase regulatory domain-like"/>
    <property type="match status" value="1"/>
</dbReference>
<keyword evidence="5 12" id="KW-0732">Signal</keyword>
<evidence type="ECO:0000256" key="2">
    <source>
        <dbReference type="ARBA" id="ARBA00022448"/>
    </source>
</evidence>
<feature type="domain" description="TonB-dependent receptor-like beta-barrel" evidence="13">
    <location>
        <begin position="464"/>
        <end position="884"/>
    </location>
</feature>
<dbReference type="Pfam" id="PF13715">
    <property type="entry name" value="CarbopepD_reg_2"/>
    <property type="match status" value="1"/>
</dbReference>
<dbReference type="InterPro" id="IPR039426">
    <property type="entry name" value="TonB-dep_rcpt-like"/>
</dbReference>
<evidence type="ECO:0000256" key="10">
    <source>
        <dbReference type="PROSITE-ProRule" id="PRU01360"/>
    </source>
</evidence>
<dbReference type="NCBIfam" id="TIGR04057">
    <property type="entry name" value="SusC_RagA_signa"/>
    <property type="match status" value="1"/>
</dbReference>
<keyword evidence="2 10" id="KW-0813">Transport</keyword>
<dbReference type="NCBIfam" id="TIGR04056">
    <property type="entry name" value="OMP_RagA_SusC"/>
    <property type="match status" value="1"/>
</dbReference>
<keyword evidence="8" id="KW-0675">Receptor</keyword>
<evidence type="ECO:0000256" key="12">
    <source>
        <dbReference type="SAM" id="SignalP"/>
    </source>
</evidence>
<evidence type="ECO:0000256" key="3">
    <source>
        <dbReference type="ARBA" id="ARBA00022452"/>
    </source>
</evidence>
<dbReference type="EMBL" id="JAMLJN010000008">
    <property type="protein sequence ID" value="MCL9770753.1"/>
    <property type="molecule type" value="Genomic_DNA"/>
</dbReference>
<keyword evidence="4 10" id="KW-0812">Transmembrane</keyword>
<dbReference type="PROSITE" id="PS52016">
    <property type="entry name" value="TONB_DEPENDENT_REC_3"/>
    <property type="match status" value="1"/>
</dbReference>
<feature type="signal peptide" evidence="12">
    <location>
        <begin position="1"/>
        <end position="22"/>
    </location>
</feature>
<keyword evidence="6 11" id="KW-0798">TonB box</keyword>
<protein>
    <submittedName>
        <fullName evidence="15">SusC/RagA family TonB-linked outer membrane protein</fullName>
    </submittedName>
</protein>
<dbReference type="SUPFAM" id="SSF56935">
    <property type="entry name" value="Porins"/>
    <property type="match status" value="1"/>
</dbReference>
<keyword evidence="16" id="KW-1185">Reference proteome</keyword>
<dbReference type="Proteomes" id="UP001203342">
    <property type="component" value="Unassembled WGS sequence"/>
</dbReference>